<gene>
    <name evidence="2" type="ORF">HNR42_001343</name>
</gene>
<proteinExistence type="predicted"/>
<keyword evidence="1" id="KW-0732">Signal</keyword>
<dbReference type="EMBL" id="JACHHG010000004">
    <property type="protein sequence ID" value="MBB6097920.1"/>
    <property type="molecule type" value="Genomic_DNA"/>
</dbReference>
<feature type="signal peptide" evidence="1">
    <location>
        <begin position="1"/>
        <end position="17"/>
    </location>
</feature>
<keyword evidence="3" id="KW-1185">Reference proteome</keyword>
<organism evidence="2 3">
    <name type="scientific">Deinobacterium chartae</name>
    <dbReference type="NCBI Taxonomy" id="521158"/>
    <lineage>
        <taxon>Bacteria</taxon>
        <taxon>Thermotogati</taxon>
        <taxon>Deinococcota</taxon>
        <taxon>Deinococci</taxon>
        <taxon>Deinococcales</taxon>
        <taxon>Deinococcaceae</taxon>
        <taxon>Deinobacterium</taxon>
    </lineage>
</organism>
<comment type="caution">
    <text evidence="2">The sequence shown here is derived from an EMBL/GenBank/DDBJ whole genome shotgun (WGS) entry which is preliminary data.</text>
</comment>
<evidence type="ECO:0000256" key="1">
    <source>
        <dbReference type="SAM" id="SignalP"/>
    </source>
</evidence>
<feature type="chain" id="PRO_5032549581" evidence="1">
    <location>
        <begin position="18"/>
        <end position="229"/>
    </location>
</feature>
<evidence type="ECO:0000313" key="3">
    <source>
        <dbReference type="Proteomes" id="UP000569951"/>
    </source>
</evidence>
<sequence length="229" mass="25380">MRTLATLFALLASLALAADLPSVRSLGFAPGGRYYAFEAYGHYDGSGFPFSAYHVVDVDRNAYVARLERGGQDWAQRSLQAVRAQTAREIAPVLARYRISGQQPGLRVYRQLPSPFADQPPGLQRVRASVRGQGLEVRLTPTSVPAAPCTFPETEMIPPGHTVRGLHLSAGGRTLQRDAQLPRWRNCAFGYRLEEVRVYGDRVAVLLRVYLPGFEGADRLPMVVTGRWR</sequence>
<dbReference type="AlphaFoldDB" id="A0A841I0E8"/>
<accession>A0A841I0E8</accession>
<dbReference type="Pfam" id="PF10016">
    <property type="entry name" value="DUF2259"/>
    <property type="match status" value="1"/>
</dbReference>
<evidence type="ECO:0000313" key="2">
    <source>
        <dbReference type="EMBL" id="MBB6097920.1"/>
    </source>
</evidence>
<dbReference type="RefSeq" id="WP_183985829.1">
    <property type="nucleotide sequence ID" value="NZ_JACHHG010000004.1"/>
</dbReference>
<dbReference type="Proteomes" id="UP000569951">
    <property type="component" value="Unassembled WGS sequence"/>
</dbReference>
<reference evidence="2 3" key="1">
    <citation type="submission" date="2020-08" db="EMBL/GenBank/DDBJ databases">
        <title>Genomic Encyclopedia of Type Strains, Phase IV (KMG-IV): sequencing the most valuable type-strain genomes for metagenomic binning, comparative biology and taxonomic classification.</title>
        <authorList>
            <person name="Goeker M."/>
        </authorList>
    </citation>
    <scope>NUCLEOTIDE SEQUENCE [LARGE SCALE GENOMIC DNA]</scope>
    <source>
        <strain evidence="2 3">DSM 21458</strain>
    </source>
</reference>
<name>A0A841I0E8_9DEIO</name>
<protein>
    <submittedName>
        <fullName evidence="2">Putative secreted protein</fullName>
    </submittedName>
</protein>
<dbReference type="InterPro" id="IPR018725">
    <property type="entry name" value="DUF2259_secreted"/>
</dbReference>